<evidence type="ECO:0000313" key="3">
    <source>
        <dbReference type="EMBL" id="RPD58947.1"/>
    </source>
</evidence>
<reference evidence="3" key="1">
    <citation type="journal article" date="2018" name="Genome Biol. Evol.">
        <title>Genomics and development of Lentinus tigrinus, a white-rot wood-decaying mushroom with dimorphic fruiting bodies.</title>
        <authorList>
            <person name="Wu B."/>
            <person name="Xu Z."/>
            <person name="Knudson A."/>
            <person name="Carlson A."/>
            <person name="Chen N."/>
            <person name="Kovaka S."/>
            <person name="LaButti K."/>
            <person name="Lipzen A."/>
            <person name="Pennachio C."/>
            <person name="Riley R."/>
            <person name="Schakwitz W."/>
            <person name="Umezawa K."/>
            <person name="Ohm R.A."/>
            <person name="Grigoriev I.V."/>
            <person name="Nagy L.G."/>
            <person name="Gibbons J."/>
            <person name="Hibbett D."/>
        </authorList>
    </citation>
    <scope>NUCLEOTIDE SEQUENCE [LARGE SCALE GENOMIC DNA]</scope>
    <source>
        <strain evidence="3">ALCF2SS1-6</strain>
    </source>
</reference>
<name>A0A5C2S6V7_9APHY</name>
<sequence>MFPLNDFNFVACALATFSAAVGYNVSRRRGRTPSGRAEDKKSRLPFLKGLRRNSTASARSSSLSTSTSQSQTESTISAAEATQSDCGMPARVDADESLSDEVEDGSLKRKRSPSPQAALSDTPPSKRRRTPPPEASASEKPEYDEFAVKVEGRTPPLPSEAAGEVSAAPQPAQAPASEAVALMQTAAVGRLQPNEHAFGSEAQSEPSPGSSQPVAASISAETVGETSSAAVAAPTTPPPAPKDIHVAPALTQPIRPSSPSAPVSIWHPTSAIVAAKPSSAFHAFSGQSSTFASSSPSLFASYQKLPVWSANAAVSSALGETPALGAFASSDPNPLAAPEPSTSAQKVATVTGEEDEDVSSELKGAKVFIKRGERDFCEGILGNVKLLKHKKTGAERILFRREPIWKVTMSVRLRPAVWCSFDEAQGALRVTLKERMEDTQQEQLVIYALRRGKASRTEFADFARAVVESSRAQEQAPA</sequence>
<dbReference type="InterPro" id="IPR011993">
    <property type="entry name" value="PH-like_dom_sf"/>
</dbReference>
<dbReference type="Pfam" id="PF00638">
    <property type="entry name" value="Ran_BP1"/>
    <property type="match status" value="1"/>
</dbReference>
<feature type="compositionally biased region" description="Low complexity" evidence="1">
    <location>
        <begin position="54"/>
        <end position="79"/>
    </location>
</feature>
<feature type="compositionally biased region" description="Polar residues" evidence="1">
    <location>
        <begin position="201"/>
        <end position="214"/>
    </location>
</feature>
<dbReference type="Proteomes" id="UP000313359">
    <property type="component" value="Unassembled WGS sequence"/>
</dbReference>
<feature type="region of interest" description="Disordered" evidence="1">
    <location>
        <begin position="27"/>
        <end position="263"/>
    </location>
</feature>
<dbReference type="Gene3D" id="2.30.29.30">
    <property type="entry name" value="Pleckstrin-homology domain (PH domain)/Phosphotyrosine-binding domain (PTB)"/>
    <property type="match status" value="1"/>
</dbReference>
<protein>
    <recommendedName>
        <fullName evidence="2">RanBD1 domain-containing protein</fullName>
    </recommendedName>
</protein>
<dbReference type="SMART" id="SM00160">
    <property type="entry name" value="RanBD"/>
    <property type="match status" value="1"/>
</dbReference>
<feature type="compositionally biased region" description="Acidic residues" evidence="1">
    <location>
        <begin position="95"/>
        <end position="104"/>
    </location>
</feature>
<dbReference type="AlphaFoldDB" id="A0A5C2S6V7"/>
<dbReference type="OrthoDB" id="2357150at2759"/>
<organism evidence="3 4">
    <name type="scientific">Lentinus tigrinus ALCF2SS1-6</name>
    <dbReference type="NCBI Taxonomy" id="1328759"/>
    <lineage>
        <taxon>Eukaryota</taxon>
        <taxon>Fungi</taxon>
        <taxon>Dikarya</taxon>
        <taxon>Basidiomycota</taxon>
        <taxon>Agaricomycotina</taxon>
        <taxon>Agaricomycetes</taxon>
        <taxon>Polyporales</taxon>
        <taxon>Polyporaceae</taxon>
        <taxon>Lentinus</taxon>
    </lineage>
</organism>
<accession>A0A5C2S6V7</accession>
<evidence type="ECO:0000313" key="4">
    <source>
        <dbReference type="Proteomes" id="UP000313359"/>
    </source>
</evidence>
<gene>
    <name evidence="3" type="ORF">L227DRAFT_576592</name>
</gene>
<dbReference type="STRING" id="1328759.A0A5C2S6V7"/>
<keyword evidence="4" id="KW-1185">Reference proteome</keyword>
<feature type="compositionally biased region" description="Low complexity" evidence="1">
    <location>
        <begin position="164"/>
        <end position="181"/>
    </location>
</feature>
<evidence type="ECO:0000259" key="2">
    <source>
        <dbReference type="PROSITE" id="PS50196"/>
    </source>
</evidence>
<dbReference type="PROSITE" id="PS50196">
    <property type="entry name" value="RANBD1"/>
    <property type="match status" value="1"/>
</dbReference>
<proteinExistence type="predicted"/>
<feature type="compositionally biased region" description="Basic and acidic residues" evidence="1">
    <location>
        <begin position="137"/>
        <end position="152"/>
    </location>
</feature>
<dbReference type="EMBL" id="ML122272">
    <property type="protein sequence ID" value="RPD58947.1"/>
    <property type="molecule type" value="Genomic_DNA"/>
</dbReference>
<feature type="domain" description="RanBD1" evidence="2">
    <location>
        <begin position="338"/>
        <end position="417"/>
    </location>
</feature>
<dbReference type="SUPFAM" id="SSF50729">
    <property type="entry name" value="PH domain-like"/>
    <property type="match status" value="1"/>
</dbReference>
<evidence type="ECO:0000256" key="1">
    <source>
        <dbReference type="SAM" id="MobiDB-lite"/>
    </source>
</evidence>
<dbReference type="InterPro" id="IPR000156">
    <property type="entry name" value="Ran_bind_dom"/>
</dbReference>